<feature type="transmembrane region" description="Helical" evidence="8">
    <location>
        <begin position="249"/>
        <end position="268"/>
    </location>
</feature>
<dbReference type="GO" id="GO:0055085">
    <property type="term" value="P:transmembrane transport"/>
    <property type="evidence" value="ECO:0007669"/>
    <property type="project" value="TreeGrafter"/>
</dbReference>
<reference evidence="9" key="1">
    <citation type="submission" date="2014-05" db="EMBL/GenBank/DDBJ databases">
        <title>Key roles for freshwater Actinobacteria revealed by deep metagenomic sequencing.</title>
        <authorList>
            <person name="Ghai R."/>
            <person name="Mizuno C.M."/>
            <person name="Picazo A."/>
            <person name="Camacho A."/>
            <person name="Rodriguez-Valera F."/>
        </authorList>
    </citation>
    <scope>NUCLEOTIDE SEQUENCE</scope>
</reference>
<protein>
    <recommendedName>
        <fullName evidence="10">Permease</fullName>
    </recommendedName>
</protein>
<accession>A0A094Q0T7</accession>
<keyword evidence="4" id="KW-1003">Cell membrane</keyword>
<sequence length="360" mass="37979">MSQQKRDDLGVAGAPMSRANPFYFGFVAALGALCAIVLLRALASATQIFVIIVIALYLAMGINPAVEALRKRGLSRVTAVISIFVGILAFVIFFIALVIPPVISQGSALITSAPDLLRDLETHPVIADLNTQFGVIDSLQKKLSEVTSDGTLIISAFGGVVGVGKTVLSGAFTAATVLILTLYFIIGLPQATHFTMRFVPATRRDRVSKLTFAIIARVGSFVGSQIVLAFMAAAFVLILAISLGLPSPFAIAMIVLVCALIPLIGHYIGGSIVTIIALTQSLLFGIITLVVYTLYVQIENYVFTPKIMKRSLNVPGAVTIISALVGTSLLGLVGALLAVPIAASIILILEEVVFPQTEKN</sequence>
<keyword evidence="3" id="KW-0813">Transport</keyword>
<dbReference type="PANTHER" id="PTHR21716:SF53">
    <property type="entry name" value="PERMEASE PERM-RELATED"/>
    <property type="match status" value="1"/>
</dbReference>
<keyword evidence="5 8" id="KW-0812">Transmembrane</keyword>
<dbReference type="PANTHER" id="PTHR21716">
    <property type="entry name" value="TRANSMEMBRANE PROTEIN"/>
    <property type="match status" value="1"/>
</dbReference>
<feature type="transmembrane region" description="Helical" evidence="8">
    <location>
        <begin position="21"/>
        <end position="42"/>
    </location>
</feature>
<dbReference type="EMBL" id="JNSK01000088">
    <property type="protein sequence ID" value="KGA15654.1"/>
    <property type="molecule type" value="Genomic_DNA"/>
</dbReference>
<comment type="caution">
    <text evidence="9">The sequence shown here is derived from an EMBL/GenBank/DDBJ whole genome shotgun (WGS) entry which is preliminary data.</text>
</comment>
<feature type="transmembrane region" description="Helical" evidence="8">
    <location>
        <begin position="316"/>
        <end position="349"/>
    </location>
</feature>
<name>A0A094Q0T7_9ZZZZ</name>
<evidence type="ECO:0000256" key="7">
    <source>
        <dbReference type="ARBA" id="ARBA00023136"/>
    </source>
</evidence>
<organism evidence="9">
    <name type="scientific">freshwater metagenome</name>
    <dbReference type="NCBI Taxonomy" id="449393"/>
    <lineage>
        <taxon>unclassified sequences</taxon>
        <taxon>metagenomes</taxon>
        <taxon>ecological metagenomes</taxon>
    </lineage>
</organism>
<dbReference type="AlphaFoldDB" id="A0A094Q0T7"/>
<evidence type="ECO:0000256" key="8">
    <source>
        <dbReference type="SAM" id="Phobius"/>
    </source>
</evidence>
<evidence type="ECO:0000256" key="5">
    <source>
        <dbReference type="ARBA" id="ARBA00022692"/>
    </source>
</evidence>
<keyword evidence="7 8" id="KW-0472">Membrane</keyword>
<keyword evidence="6 8" id="KW-1133">Transmembrane helix</keyword>
<evidence type="ECO:0008006" key="10">
    <source>
        <dbReference type="Google" id="ProtNLM"/>
    </source>
</evidence>
<dbReference type="Pfam" id="PF01594">
    <property type="entry name" value="AI-2E_transport"/>
    <property type="match status" value="1"/>
</dbReference>
<feature type="transmembrane region" description="Helical" evidence="8">
    <location>
        <begin position="78"/>
        <end position="99"/>
    </location>
</feature>
<evidence type="ECO:0000256" key="4">
    <source>
        <dbReference type="ARBA" id="ARBA00022475"/>
    </source>
</evidence>
<evidence type="ECO:0000256" key="2">
    <source>
        <dbReference type="ARBA" id="ARBA00009773"/>
    </source>
</evidence>
<dbReference type="GO" id="GO:0005886">
    <property type="term" value="C:plasma membrane"/>
    <property type="evidence" value="ECO:0007669"/>
    <property type="project" value="UniProtKB-SubCell"/>
</dbReference>
<feature type="transmembrane region" description="Helical" evidence="8">
    <location>
        <begin position="167"/>
        <end position="189"/>
    </location>
</feature>
<feature type="transmembrane region" description="Helical" evidence="8">
    <location>
        <begin position="275"/>
        <end position="296"/>
    </location>
</feature>
<gene>
    <name evidence="9" type="ORF">GM50_16630</name>
</gene>
<evidence type="ECO:0000256" key="6">
    <source>
        <dbReference type="ARBA" id="ARBA00022989"/>
    </source>
</evidence>
<comment type="similarity">
    <text evidence="2">Belongs to the autoinducer-2 exporter (AI-2E) (TC 2.A.86) family.</text>
</comment>
<dbReference type="InterPro" id="IPR002549">
    <property type="entry name" value="AI-2E-like"/>
</dbReference>
<evidence type="ECO:0000256" key="1">
    <source>
        <dbReference type="ARBA" id="ARBA00004651"/>
    </source>
</evidence>
<evidence type="ECO:0000313" key="9">
    <source>
        <dbReference type="EMBL" id="KGA15654.1"/>
    </source>
</evidence>
<evidence type="ECO:0000256" key="3">
    <source>
        <dbReference type="ARBA" id="ARBA00022448"/>
    </source>
</evidence>
<comment type="subcellular location">
    <subcellularLocation>
        <location evidence="1">Cell membrane</location>
        <topology evidence="1">Multi-pass membrane protein</topology>
    </subcellularLocation>
</comment>
<feature type="transmembrane region" description="Helical" evidence="8">
    <location>
        <begin position="48"/>
        <end position="66"/>
    </location>
</feature>
<feature type="transmembrane region" description="Helical" evidence="8">
    <location>
        <begin position="210"/>
        <end position="243"/>
    </location>
</feature>
<proteinExistence type="inferred from homology"/>